<feature type="transmembrane region" description="Helical" evidence="2">
    <location>
        <begin position="136"/>
        <end position="159"/>
    </location>
</feature>
<proteinExistence type="predicted"/>
<evidence type="ECO:0000256" key="2">
    <source>
        <dbReference type="SAM" id="Phobius"/>
    </source>
</evidence>
<dbReference type="AlphaFoldDB" id="A0AAW0GN52"/>
<evidence type="ECO:0000256" key="1">
    <source>
        <dbReference type="SAM" id="MobiDB-lite"/>
    </source>
</evidence>
<keyword evidence="2" id="KW-0812">Transmembrane</keyword>
<accession>A0AAW0GN52</accession>
<comment type="caution">
    <text evidence="3">The sequence shown here is derived from an EMBL/GenBank/DDBJ whole genome shotgun (WGS) entry which is preliminary data.</text>
</comment>
<feature type="region of interest" description="Disordered" evidence="1">
    <location>
        <begin position="216"/>
        <end position="241"/>
    </location>
</feature>
<protein>
    <submittedName>
        <fullName evidence="3">Uncharacterized protein</fullName>
    </submittedName>
</protein>
<evidence type="ECO:0000313" key="4">
    <source>
        <dbReference type="Proteomes" id="UP001385951"/>
    </source>
</evidence>
<feature type="transmembrane region" description="Helical" evidence="2">
    <location>
        <begin position="78"/>
        <end position="96"/>
    </location>
</feature>
<dbReference type="Proteomes" id="UP001385951">
    <property type="component" value="Unassembled WGS sequence"/>
</dbReference>
<keyword evidence="2" id="KW-0472">Membrane</keyword>
<name>A0AAW0GN52_9APHY</name>
<feature type="transmembrane region" description="Helical" evidence="2">
    <location>
        <begin position="12"/>
        <end position="31"/>
    </location>
</feature>
<dbReference type="EMBL" id="JASBNA010000002">
    <property type="protein sequence ID" value="KAK7694181.1"/>
    <property type="molecule type" value="Genomic_DNA"/>
</dbReference>
<feature type="transmembrane region" description="Helical" evidence="2">
    <location>
        <begin position="51"/>
        <end position="71"/>
    </location>
</feature>
<keyword evidence="4" id="KW-1185">Reference proteome</keyword>
<gene>
    <name evidence="3" type="ORF">QCA50_001361</name>
</gene>
<organism evidence="3 4">
    <name type="scientific">Cerrena zonata</name>
    <dbReference type="NCBI Taxonomy" id="2478898"/>
    <lineage>
        <taxon>Eukaryota</taxon>
        <taxon>Fungi</taxon>
        <taxon>Dikarya</taxon>
        <taxon>Basidiomycota</taxon>
        <taxon>Agaricomycotina</taxon>
        <taxon>Agaricomycetes</taxon>
        <taxon>Polyporales</taxon>
        <taxon>Cerrenaceae</taxon>
        <taxon>Cerrena</taxon>
    </lineage>
</organism>
<keyword evidence="2" id="KW-1133">Transmembrane helix</keyword>
<reference evidence="3 4" key="1">
    <citation type="submission" date="2022-09" db="EMBL/GenBank/DDBJ databases">
        <authorList>
            <person name="Palmer J.M."/>
        </authorList>
    </citation>
    <scope>NUCLEOTIDE SEQUENCE [LARGE SCALE GENOMIC DNA]</scope>
    <source>
        <strain evidence="3 4">DSM 7382</strain>
    </source>
</reference>
<evidence type="ECO:0000313" key="3">
    <source>
        <dbReference type="EMBL" id="KAK7694181.1"/>
    </source>
</evidence>
<sequence>MSDDKEAMLRHLFYRGLMFILMFAFFAERVAFQGTVERSGLADISGATKSYHLLVASMVIYSICTLPGLYYRLEWLCLPFYIASLVMTIMARSVALSSTQQYGILMEQIISKEPFSAERGRRLTILNEELESSGKWLKAGIIMLGFSTGFSALHLILYVRDKRRGQRSRVSDSEVNLIGDAGSAQRSQNIPLETLSKIVVPSIFILRKDPVKDQEASSRISIEMPPPAYQENEGERVNNYR</sequence>